<reference evidence="5 6" key="1">
    <citation type="submission" date="2019-02" db="EMBL/GenBank/DDBJ databases">
        <title>Deep-cultivation of Planctomycetes and their phenomic and genomic characterization uncovers novel biology.</title>
        <authorList>
            <person name="Wiegand S."/>
            <person name="Jogler M."/>
            <person name="Boedeker C."/>
            <person name="Pinto D."/>
            <person name="Vollmers J."/>
            <person name="Rivas-Marin E."/>
            <person name="Kohn T."/>
            <person name="Peeters S.H."/>
            <person name="Heuer A."/>
            <person name="Rast P."/>
            <person name="Oberbeckmann S."/>
            <person name="Bunk B."/>
            <person name="Jeske O."/>
            <person name="Meyerdierks A."/>
            <person name="Storesund J.E."/>
            <person name="Kallscheuer N."/>
            <person name="Luecker S."/>
            <person name="Lage O.M."/>
            <person name="Pohl T."/>
            <person name="Merkel B.J."/>
            <person name="Hornburger P."/>
            <person name="Mueller R.-W."/>
            <person name="Bruemmer F."/>
            <person name="Labrenz M."/>
            <person name="Spormann A.M."/>
            <person name="Op den Camp H."/>
            <person name="Overmann J."/>
            <person name="Amann R."/>
            <person name="Jetten M.S.M."/>
            <person name="Mascher T."/>
            <person name="Medema M.H."/>
            <person name="Devos D.P."/>
            <person name="Kaster A.-K."/>
            <person name="Ovreas L."/>
            <person name="Rohde M."/>
            <person name="Galperin M.Y."/>
            <person name="Jogler C."/>
        </authorList>
    </citation>
    <scope>NUCLEOTIDE SEQUENCE [LARGE SCALE GENOMIC DNA]</scope>
    <source>
        <strain evidence="5 6">Mal4</strain>
    </source>
</reference>
<dbReference type="OrthoDB" id="9802114at2"/>
<dbReference type="PANTHER" id="PTHR43080:SF2">
    <property type="entry name" value="CBS DOMAIN-CONTAINING PROTEIN"/>
    <property type="match status" value="1"/>
</dbReference>
<dbReference type="Pfam" id="PF00571">
    <property type="entry name" value="CBS"/>
    <property type="match status" value="2"/>
</dbReference>
<feature type="domain" description="CBS" evidence="4">
    <location>
        <begin position="87"/>
        <end position="142"/>
    </location>
</feature>
<accession>A0A517ZEI1</accession>
<dbReference type="PANTHER" id="PTHR43080">
    <property type="entry name" value="CBS DOMAIN-CONTAINING PROTEIN CBSX3, MITOCHONDRIAL"/>
    <property type="match status" value="1"/>
</dbReference>
<dbReference type="RefSeq" id="WP_145372121.1">
    <property type="nucleotide sequence ID" value="NZ_CP036275.1"/>
</dbReference>
<keyword evidence="6" id="KW-1185">Reference proteome</keyword>
<proteinExistence type="predicted"/>
<protein>
    <submittedName>
        <fullName evidence="5">Hypoxic response protein 1</fullName>
    </submittedName>
</protein>
<evidence type="ECO:0000313" key="6">
    <source>
        <dbReference type="Proteomes" id="UP000320496"/>
    </source>
</evidence>
<dbReference type="SUPFAM" id="SSF54631">
    <property type="entry name" value="CBS-domain pair"/>
    <property type="match status" value="1"/>
</dbReference>
<dbReference type="AlphaFoldDB" id="A0A517ZEI1"/>
<feature type="domain" description="CBS" evidence="4">
    <location>
        <begin position="8"/>
        <end position="64"/>
    </location>
</feature>
<evidence type="ECO:0000256" key="2">
    <source>
        <dbReference type="PROSITE-ProRule" id="PRU00703"/>
    </source>
</evidence>
<dbReference type="InterPro" id="IPR046342">
    <property type="entry name" value="CBS_dom_sf"/>
</dbReference>
<dbReference type="PROSITE" id="PS51371">
    <property type="entry name" value="CBS"/>
    <property type="match status" value="2"/>
</dbReference>
<dbReference type="Gene3D" id="3.10.580.10">
    <property type="entry name" value="CBS-domain"/>
    <property type="match status" value="1"/>
</dbReference>
<sequence length="142" mass="15600">MKLLRDVMTRSVYTIGSSQSVRQAAELMAEKDVGFLPVMHEGVSAGVLTDRDVVVRVMAQGLDPDRTYVGSIVSTRQTTRDDPADDANPGAATLAEDTPVDRALRYMEERQLRRVTVHDSDYRITGIVSRADLPEATVAAHQ</sequence>
<evidence type="ECO:0000256" key="3">
    <source>
        <dbReference type="SAM" id="MobiDB-lite"/>
    </source>
</evidence>
<dbReference type="InterPro" id="IPR051257">
    <property type="entry name" value="Diverse_CBS-Domain"/>
</dbReference>
<dbReference type="InterPro" id="IPR000644">
    <property type="entry name" value="CBS_dom"/>
</dbReference>
<organism evidence="5 6">
    <name type="scientific">Maioricimonas rarisocia</name>
    <dbReference type="NCBI Taxonomy" id="2528026"/>
    <lineage>
        <taxon>Bacteria</taxon>
        <taxon>Pseudomonadati</taxon>
        <taxon>Planctomycetota</taxon>
        <taxon>Planctomycetia</taxon>
        <taxon>Planctomycetales</taxon>
        <taxon>Planctomycetaceae</taxon>
        <taxon>Maioricimonas</taxon>
    </lineage>
</organism>
<dbReference type="SMART" id="SM00116">
    <property type="entry name" value="CBS"/>
    <property type="match status" value="2"/>
</dbReference>
<feature type="region of interest" description="Disordered" evidence="3">
    <location>
        <begin position="74"/>
        <end position="93"/>
    </location>
</feature>
<evidence type="ECO:0000313" key="5">
    <source>
        <dbReference type="EMBL" id="QDU40877.1"/>
    </source>
</evidence>
<dbReference type="EMBL" id="CP036275">
    <property type="protein sequence ID" value="QDU40877.1"/>
    <property type="molecule type" value="Genomic_DNA"/>
</dbReference>
<dbReference type="KEGG" id="mri:Mal4_52400"/>
<keyword evidence="1 2" id="KW-0129">CBS domain</keyword>
<evidence type="ECO:0000256" key="1">
    <source>
        <dbReference type="ARBA" id="ARBA00023122"/>
    </source>
</evidence>
<dbReference type="Proteomes" id="UP000320496">
    <property type="component" value="Chromosome"/>
</dbReference>
<name>A0A517ZEI1_9PLAN</name>
<evidence type="ECO:0000259" key="4">
    <source>
        <dbReference type="PROSITE" id="PS51371"/>
    </source>
</evidence>
<gene>
    <name evidence="5" type="primary">hrp1_2</name>
    <name evidence="5" type="ORF">Mal4_52400</name>
</gene>